<dbReference type="AlphaFoldDB" id="A0A9W8LH36"/>
<evidence type="ECO:0000313" key="3">
    <source>
        <dbReference type="Proteomes" id="UP001140172"/>
    </source>
</evidence>
<dbReference type="EMBL" id="JANBUM010000259">
    <property type="protein sequence ID" value="KAJ2780236.1"/>
    <property type="molecule type" value="Genomic_DNA"/>
</dbReference>
<reference evidence="2" key="1">
    <citation type="submission" date="2022-07" db="EMBL/GenBank/DDBJ databases">
        <title>Phylogenomic reconstructions and comparative analyses of Kickxellomycotina fungi.</title>
        <authorList>
            <person name="Reynolds N.K."/>
            <person name="Stajich J.E."/>
            <person name="Barry K."/>
            <person name="Grigoriev I.V."/>
            <person name="Crous P."/>
            <person name="Smith M.E."/>
        </authorList>
    </citation>
    <scope>NUCLEOTIDE SEQUENCE</scope>
    <source>
        <strain evidence="2">BCRC 34489</strain>
    </source>
</reference>
<protein>
    <submittedName>
        <fullName evidence="2">Uncharacterized protein</fullName>
    </submittedName>
</protein>
<proteinExistence type="predicted"/>
<feature type="transmembrane region" description="Helical" evidence="1">
    <location>
        <begin position="75"/>
        <end position="96"/>
    </location>
</feature>
<gene>
    <name evidence="2" type="ORF">GGI15_003611</name>
</gene>
<keyword evidence="3" id="KW-1185">Reference proteome</keyword>
<evidence type="ECO:0000313" key="2">
    <source>
        <dbReference type="EMBL" id="KAJ2780236.1"/>
    </source>
</evidence>
<sequence length="159" mass="17950">MVYWTMIIAANYTDRQLNDPEGNANWLGKSGNNGSVTMRHNIPSAIYRCLCYPLVPIFTQVWILVANMIVLTPMWLYVVASIIPATQGMLNLLIFINNPFFDKTRKHLFHKLRGSVYKKRHDSSSSNMSYTINSTSPSLSSSIDGITKFDDKGTLHSVC</sequence>
<accession>A0A9W8LH36</accession>
<feature type="transmembrane region" description="Helical" evidence="1">
    <location>
        <begin position="45"/>
        <end position="69"/>
    </location>
</feature>
<dbReference type="OrthoDB" id="3251871at2759"/>
<evidence type="ECO:0000256" key="1">
    <source>
        <dbReference type="SAM" id="Phobius"/>
    </source>
</evidence>
<dbReference type="Proteomes" id="UP001140172">
    <property type="component" value="Unassembled WGS sequence"/>
</dbReference>
<name>A0A9W8LH36_9FUNG</name>
<keyword evidence="1" id="KW-1133">Transmembrane helix</keyword>
<keyword evidence="1" id="KW-0812">Transmembrane</keyword>
<keyword evidence="1" id="KW-0472">Membrane</keyword>
<organism evidence="2 3">
    <name type="scientific">Coemansia interrupta</name>
    <dbReference type="NCBI Taxonomy" id="1126814"/>
    <lineage>
        <taxon>Eukaryota</taxon>
        <taxon>Fungi</taxon>
        <taxon>Fungi incertae sedis</taxon>
        <taxon>Zoopagomycota</taxon>
        <taxon>Kickxellomycotina</taxon>
        <taxon>Kickxellomycetes</taxon>
        <taxon>Kickxellales</taxon>
        <taxon>Kickxellaceae</taxon>
        <taxon>Coemansia</taxon>
    </lineage>
</organism>
<comment type="caution">
    <text evidence="2">The sequence shown here is derived from an EMBL/GenBank/DDBJ whole genome shotgun (WGS) entry which is preliminary data.</text>
</comment>